<name>A0A3N0EV96_SINP1</name>
<dbReference type="EMBL" id="RJTM01000025">
    <property type="protein sequence ID" value="RNL91724.1"/>
    <property type="molecule type" value="Genomic_DNA"/>
</dbReference>
<comment type="caution">
    <text evidence="1">The sequence shown here is derived from an EMBL/GenBank/DDBJ whole genome shotgun (WGS) entry which is preliminary data.</text>
</comment>
<organism evidence="1 2">
    <name type="scientific">Sinomicrobium pectinilyticum</name>
    <dbReference type="NCBI Taxonomy" id="1084421"/>
    <lineage>
        <taxon>Bacteria</taxon>
        <taxon>Pseudomonadati</taxon>
        <taxon>Bacteroidota</taxon>
        <taxon>Flavobacteriia</taxon>
        <taxon>Flavobacteriales</taxon>
        <taxon>Flavobacteriaceae</taxon>
        <taxon>Sinomicrobium</taxon>
    </lineage>
</organism>
<evidence type="ECO:0000313" key="2">
    <source>
        <dbReference type="Proteomes" id="UP000267469"/>
    </source>
</evidence>
<accession>A0A3N0EV96</accession>
<keyword evidence="2" id="KW-1185">Reference proteome</keyword>
<proteinExistence type="predicted"/>
<protein>
    <submittedName>
        <fullName evidence="1">Phage baseplate protein</fullName>
    </submittedName>
</protein>
<reference evidence="1 2" key="1">
    <citation type="submission" date="2018-10" db="EMBL/GenBank/DDBJ databases">
        <title>Sinomicrobium pectinilyticum sp. nov., a pectinase-producing bacterium isolated from alkaline and saline soil, and emended description of the genus Sinomicrobium.</title>
        <authorList>
            <person name="Cheng B."/>
            <person name="Li C."/>
            <person name="Lai Q."/>
            <person name="Du M."/>
            <person name="Shao Z."/>
            <person name="Xu P."/>
            <person name="Yang C."/>
        </authorList>
    </citation>
    <scope>NUCLEOTIDE SEQUENCE [LARGE SCALE GENOMIC DNA]</scope>
    <source>
        <strain evidence="1 2">5DNS001</strain>
    </source>
</reference>
<dbReference type="Proteomes" id="UP000267469">
    <property type="component" value="Unassembled WGS sequence"/>
</dbReference>
<gene>
    <name evidence="1" type="ORF">ED312_04180</name>
</gene>
<sequence length="1051" mass="120088">MADCNDILDILKRDGTGQEQRYTEALRTDYFRLQDLDIADWMLFAYKFAEHVNYFGPDNKMSGNWQNFFAYLGMDKEEVSADMPVRFNKVKEDIRNGLSILENEHTLPPHLTLFLCFLKLLELSQQRFNELTRRHLDFYYREVLKIDKLPPTADKVYVLFELARNIADEKIPEATELNGGKDTSGKKRIYTTAEELVANKAVITSLKNVYRDSTVIKYSQVANSHDGQGAGFPEGHAQWYPFGHSHTGNEATGKGLHELQDAPLGFAVASPILELAEGERTITLNITFNEPIPHITGDEIKDGLQFYFSGKKAWIGPVSPDENIFRTDKNTLTCTIILDKDIDAVTVYDHKALKENFRTSLPLVKAICNTGTENGYGLYKKLAGKTIGNISIGVSVKGIKNLSIENDHGTINPEKPFYPFTTRPVKDSAFTMHYPEIFKKHWEEININITWKNTPESFRTLYYAYREGDKYKSSQNKYKSGIFDNYQEMTRKKGSFNDAFISPSFNEDNLIVKGDNHFKAIALISNREEWENADTPDDTVTLFTSKNGVFETSLTVNNPSPPYAPGKNGPLRLALEQSFLHEMFPRIYAIALAGDDDDILIPNEPYTPFADSIAMDYTAKAEKEDMDIFHIHPFGQCKVSEEKTLFPVYGNHTGELYIGLESLVPGQQLSVFFQLLEGSENPEKESFKEKQKIEWSVLSDDRWISMDDDYIIHNGIDNFLRSGIVKFSIPPEATANNTRLPEGLYWLRAKLYKDFDAVCKIIGIHTQAVKAVFENRDNELSHLDHGLPAGAISKPVERLSSIKAVTQPYNSFGGVPPENDRDYYRRVSERLRHKKRAQTLWDYEHMLLQQFPEVYKTKCLNHTRYCGKKGQLYYQSPGYVTLVVIPDIVNKNVFDIYEPRISTTLLNEMEEYINRYNSMQVKTVVVNPEYEPVKIELKVKFRAGFDDVFYKKQLKEDITGLLSPWAIDRNKGIAFGTVLHKSVLVNYIEKLNYVDYLQDVFMFKNGILQKKSLPPSGPAAILVSAREHTVDTGTIKTCTNLHTENQEKCQH</sequence>
<dbReference type="AlphaFoldDB" id="A0A3N0EV96"/>
<evidence type="ECO:0000313" key="1">
    <source>
        <dbReference type="EMBL" id="RNL91724.1"/>
    </source>
</evidence>
<dbReference type="RefSeq" id="WP_123214754.1">
    <property type="nucleotide sequence ID" value="NZ_RJTM01000025.1"/>
</dbReference>
<dbReference type="OrthoDB" id="9762853at2"/>